<dbReference type="AlphaFoldDB" id="A0A1E4SBA1"/>
<organism evidence="1 2">
    <name type="scientific">Suhomyces tanzawaensis NRRL Y-17324</name>
    <dbReference type="NCBI Taxonomy" id="984487"/>
    <lineage>
        <taxon>Eukaryota</taxon>
        <taxon>Fungi</taxon>
        <taxon>Dikarya</taxon>
        <taxon>Ascomycota</taxon>
        <taxon>Saccharomycotina</taxon>
        <taxon>Pichiomycetes</taxon>
        <taxon>Debaryomycetaceae</taxon>
        <taxon>Suhomyces</taxon>
    </lineage>
</organism>
<dbReference type="Proteomes" id="UP000094285">
    <property type="component" value="Unassembled WGS sequence"/>
</dbReference>
<protein>
    <submittedName>
        <fullName evidence="1">Uncharacterized protein</fullName>
    </submittedName>
</protein>
<name>A0A1E4SBA1_9ASCO</name>
<dbReference type="EMBL" id="KV453917">
    <property type="protein sequence ID" value="ODV76771.1"/>
    <property type="molecule type" value="Genomic_DNA"/>
</dbReference>
<accession>A0A1E4SBA1</accession>
<sequence>MAEFATTYCNKQFIFKNVKSTSSLFVWPFNLLASSLNLQDLYSHLKVLPGTRRFYQNCVVQTSRNIQTAPDTNCKLRRAFI</sequence>
<keyword evidence="2" id="KW-1185">Reference proteome</keyword>
<evidence type="ECO:0000313" key="2">
    <source>
        <dbReference type="Proteomes" id="UP000094285"/>
    </source>
</evidence>
<dbReference type="RefSeq" id="XP_020061893.1">
    <property type="nucleotide sequence ID" value="XM_020208139.1"/>
</dbReference>
<evidence type="ECO:0000313" key="1">
    <source>
        <dbReference type="EMBL" id="ODV76771.1"/>
    </source>
</evidence>
<proteinExistence type="predicted"/>
<gene>
    <name evidence="1" type="ORF">CANTADRAFT_27548</name>
</gene>
<reference evidence="2" key="1">
    <citation type="submission" date="2016-05" db="EMBL/GenBank/DDBJ databases">
        <title>Comparative genomics of biotechnologically important yeasts.</title>
        <authorList>
            <consortium name="DOE Joint Genome Institute"/>
            <person name="Riley R."/>
            <person name="Haridas S."/>
            <person name="Wolfe K.H."/>
            <person name="Lopes M.R."/>
            <person name="Hittinger C.T."/>
            <person name="Goker M."/>
            <person name="Salamov A."/>
            <person name="Wisecaver J."/>
            <person name="Long T.M."/>
            <person name="Aerts A.L."/>
            <person name="Barry K."/>
            <person name="Choi C."/>
            <person name="Clum A."/>
            <person name="Coughlan A.Y."/>
            <person name="Deshpande S."/>
            <person name="Douglass A.P."/>
            <person name="Hanson S.J."/>
            <person name="Klenk H.-P."/>
            <person name="Labutti K."/>
            <person name="Lapidus A."/>
            <person name="Lindquist E."/>
            <person name="Lipzen A."/>
            <person name="Meier-Kolthoff J.P."/>
            <person name="Ohm R.A."/>
            <person name="Otillar R.P."/>
            <person name="Pangilinan J."/>
            <person name="Peng Y."/>
            <person name="Rokas A."/>
            <person name="Rosa C.A."/>
            <person name="Scheuner C."/>
            <person name="Sibirny A.A."/>
            <person name="Slot J.C."/>
            <person name="Stielow J.B."/>
            <person name="Sun H."/>
            <person name="Kurtzman C.P."/>
            <person name="Blackwell M."/>
            <person name="Grigoriev I.V."/>
            <person name="Jeffries T.W."/>
        </authorList>
    </citation>
    <scope>NUCLEOTIDE SEQUENCE [LARGE SCALE GENOMIC DNA]</scope>
    <source>
        <strain evidence="2">NRRL Y-17324</strain>
    </source>
</reference>
<dbReference type="GeneID" id="30982276"/>